<evidence type="ECO:0000313" key="5">
    <source>
        <dbReference type="EMBL" id="KJF41682.1"/>
    </source>
</evidence>
<dbReference type="AlphaFoldDB" id="A0A0D8J441"/>
<evidence type="ECO:0000256" key="4">
    <source>
        <dbReference type="SAM" id="SignalP"/>
    </source>
</evidence>
<proteinExistence type="predicted"/>
<dbReference type="EMBL" id="JRHC01000010">
    <property type="protein sequence ID" value="KJF41682.1"/>
    <property type="molecule type" value="Genomic_DNA"/>
</dbReference>
<feature type="signal peptide" evidence="4">
    <location>
        <begin position="1"/>
        <end position="18"/>
    </location>
</feature>
<reference evidence="5 6" key="1">
    <citation type="submission" date="2014-09" db="EMBL/GenBank/DDBJ databases">
        <title>Draft Genome Sequence of Draconibacterium sp. JN14CK-3.</title>
        <authorList>
            <person name="Dong C."/>
            <person name="Lai Q."/>
            <person name="Shao Z."/>
        </authorList>
    </citation>
    <scope>NUCLEOTIDE SEQUENCE [LARGE SCALE GENOMIC DNA]</scope>
    <source>
        <strain evidence="5 6">JN14CK-3</strain>
    </source>
</reference>
<dbReference type="OrthoDB" id="1524955at2"/>
<comment type="caution">
    <text evidence="5">The sequence shown here is derived from an EMBL/GenBank/DDBJ whole genome shotgun (WGS) entry which is preliminary data.</text>
</comment>
<keyword evidence="6" id="KW-1185">Reference proteome</keyword>
<keyword evidence="3 4" id="KW-0732">Signal</keyword>
<dbReference type="InterPro" id="IPR018900">
    <property type="entry name" value="Curli_CsgE"/>
</dbReference>
<dbReference type="Pfam" id="PF10627">
    <property type="entry name" value="CsgE"/>
    <property type="match status" value="1"/>
</dbReference>
<evidence type="ECO:0000256" key="2">
    <source>
        <dbReference type="ARBA" id="ARBA00014024"/>
    </source>
</evidence>
<dbReference type="Proteomes" id="UP000032544">
    <property type="component" value="Unassembled WGS sequence"/>
</dbReference>
<evidence type="ECO:0000256" key="1">
    <source>
        <dbReference type="ARBA" id="ARBA00003989"/>
    </source>
</evidence>
<feature type="chain" id="PRO_5002330633" description="Curli production assembly/transport component CsgE" evidence="4">
    <location>
        <begin position="19"/>
        <end position="166"/>
    </location>
</feature>
<accession>A0A0D8J441</accession>
<protein>
    <recommendedName>
        <fullName evidence="2">Curli production assembly/transport component CsgE</fullName>
    </recommendedName>
</protein>
<comment type="function">
    <text evidence="1">May be involved in the biogenesis of curli organelles.</text>
</comment>
<organism evidence="5 6">
    <name type="scientific">Draconibacterium sediminis</name>
    <dbReference type="NCBI Taxonomy" id="1544798"/>
    <lineage>
        <taxon>Bacteria</taxon>
        <taxon>Pseudomonadati</taxon>
        <taxon>Bacteroidota</taxon>
        <taxon>Bacteroidia</taxon>
        <taxon>Marinilabiliales</taxon>
        <taxon>Prolixibacteraceae</taxon>
        <taxon>Draconibacterium</taxon>
    </lineage>
</organism>
<evidence type="ECO:0000256" key="3">
    <source>
        <dbReference type="ARBA" id="ARBA00022729"/>
    </source>
</evidence>
<dbReference type="STRING" id="1544798.LH29_24050"/>
<dbReference type="RefSeq" id="WP_045033719.1">
    <property type="nucleotide sequence ID" value="NZ_JRHC01000010.1"/>
</dbReference>
<evidence type="ECO:0000313" key="6">
    <source>
        <dbReference type="Proteomes" id="UP000032544"/>
    </source>
</evidence>
<sequence>MKLLLSILLIPVCFGVCSAQTDSIKASKQIKEAPDDLKQLLKEITEEKAKKVGKDADLEIDGLLFDETKTKSGRDFYDLFYRDWEAPVNVKNYSIFVSEKPYRLTTTQIQVRINETLVFQSFLQPRRDIVETLAQQAVARTQVYLQNYEAILKQLEGADRAGSGIF</sequence>
<name>A0A0D8J441_9BACT</name>
<gene>
    <name evidence="5" type="ORF">LH29_24050</name>
</gene>